<evidence type="ECO:0008006" key="4">
    <source>
        <dbReference type="Google" id="ProtNLM"/>
    </source>
</evidence>
<keyword evidence="1" id="KW-0812">Transmembrane</keyword>
<dbReference type="EMBL" id="LPBJ01000047">
    <property type="protein sequence ID" value="KVP97793.1"/>
    <property type="molecule type" value="Genomic_DNA"/>
</dbReference>
<gene>
    <name evidence="2" type="ORF">WJ96_04285</name>
</gene>
<protein>
    <recommendedName>
        <fullName evidence="4">Glycosyltransferase RgtA/B/C/D-like domain-containing protein</fullName>
    </recommendedName>
</protein>
<feature type="transmembrane region" description="Helical" evidence="1">
    <location>
        <begin position="249"/>
        <end position="270"/>
    </location>
</feature>
<feature type="transmembrane region" description="Helical" evidence="1">
    <location>
        <begin position="299"/>
        <end position="318"/>
    </location>
</feature>
<evidence type="ECO:0000313" key="2">
    <source>
        <dbReference type="EMBL" id="KVP97793.1"/>
    </source>
</evidence>
<feature type="transmembrane region" description="Helical" evidence="1">
    <location>
        <begin position="369"/>
        <end position="389"/>
    </location>
</feature>
<feature type="transmembrane region" description="Helical" evidence="1">
    <location>
        <begin position="141"/>
        <end position="162"/>
    </location>
</feature>
<feature type="transmembrane region" description="Helical" evidence="1">
    <location>
        <begin position="174"/>
        <end position="192"/>
    </location>
</feature>
<sequence length="487" mass="54093">MVYYTIIFVVSAMQSILKAWGRCAPATRLSIAAAACSVANPWLGLVVGIAAAWLYTRNQSINFSRHLAAWYFVPVLVAIAFIGHGDSLPTDDLMRHLSAWQLNFDYRAQYPWSDVPKADLWLGFDHLLGALQKAGLSKQFLLQWLPALSLALQSVVLFGVLNRMLPARRRHAELFLLAGALGLLTLTPRSLLGRPEMFLLIFGVSAWLCRTRNQATVWLAGFIALLPFYWLGWVYAPFALLLAPSALSLVARFVLAAVLGLLHLGFWQVYTGDYLSLLLWVKGTLSVPADENAPMVSTFSYWFGWVFVGALGLALSTLNTRRFLSALPVMLLLVWFALPNQLRYFAGVSFVALPWMYRTLASLARARRMAIPSTCVVLALACAAALSVFKTDPMPKFALNEQARVYSEAPYATVFYGQPGIAVEPSFALGATRPEWRDLKKGGAMRCDLLQRAGFTHVIEKSLTRPLDCAELKSVQGPWRLWTIKKG</sequence>
<evidence type="ECO:0000256" key="1">
    <source>
        <dbReference type="SAM" id="Phobius"/>
    </source>
</evidence>
<feature type="transmembrane region" description="Helical" evidence="1">
    <location>
        <begin position="67"/>
        <end position="85"/>
    </location>
</feature>
<keyword evidence="1" id="KW-0472">Membrane</keyword>
<comment type="caution">
    <text evidence="2">The sequence shown here is derived from an EMBL/GenBank/DDBJ whole genome shotgun (WGS) entry which is preliminary data.</text>
</comment>
<dbReference type="RefSeq" id="WP_059928265.1">
    <property type="nucleotide sequence ID" value="NZ_LPBG01000117.1"/>
</dbReference>
<reference evidence="2 3" key="1">
    <citation type="submission" date="2015-11" db="EMBL/GenBank/DDBJ databases">
        <title>Expanding the genomic diversity of Burkholderia species for the development of highly accurate diagnostics.</title>
        <authorList>
            <person name="Sahl J."/>
            <person name="Keim P."/>
            <person name="Wagner D."/>
        </authorList>
    </citation>
    <scope>NUCLEOTIDE SEQUENCE [LARGE SCALE GENOMIC DNA]</scope>
    <source>
        <strain evidence="2 3">MSMB1808WGS</strain>
    </source>
</reference>
<proteinExistence type="predicted"/>
<dbReference type="AlphaFoldDB" id="A0AAW3MWV7"/>
<evidence type="ECO:0000313" key="3">
    <source>
        <dbReference type="Proteomes" id="UP000056453"/>
    </source>
</evidence>
<name>A0AAW3MWV7_9BURK</name>
<keyword evidence="1" id="KW-1133">Transmembrane helix</keyword>
<feature type="transmembrane region" description="Helical" evidence="1">
    <location>
        <begin position="31"/>
        <end position="55"/>
    </location>
</feature>
<organism evidence="2 3">
    <name type="scientific">Burkholderia ubonensis</name>
    <dbReference type="NCBI Taxonomy" id="101571"/>
    <lineage>
        <taxon>Bacteria</taxon>
        <taxon>Pseudomonadati</taxon>
        <taxon>Pseudomonadota</taxon>
        <taxon>Betaproteobacteria</taxon>
        <taxon>Burkholderiales</taxon>
        <taxon>Burkholderiaceae</taxon>
        <taxon>Burkholderia</taxon>
        <taxon>Burkholderia cepacia complex</taxon>
    </lineage>
</organism>
<accession>A0AAW3MWV7</accession>
<feature type="transmembrane region" description="Helical" evidence="1">
    <location>
        <begin position="330"/>
        <end position="357"/>
    </location>
</feature>
<dbReference type="Proteomes" id="UP000056453">
    <property type="component" value="Unassembled WGS sequence"/>
</dbReference>
<feature type="transmembrane region" description="Helical" evidence="1">
    <location>
        <begin position="217"/>
        <end position="242"/>
    </location>
</feature>
<keyword evidence="3" id="KW-1185">Reference proteome</keyword>